<dbReference type="AlphaFoldDB" id="A0A2D0MWH7"/>
<keyword evidence="3" id="KW-1185">Reference proteome</keyword>
<proteinExistence type="predicted"/>
<protein>
    <recommendedName>
        <fullName evidence="1">DUF6046 domain-containing protein</fullName>
    </recommendedName>
</protein>
<sequence>MYRIDPFGLLQRVFGFGRERLIRHYRVGEAAVLSSGSSSYDLEEIPVLESDVKSYFGTPVLTPVTVEAGRYPERGDNGSVNFVDYPEYQFPHTTMVEVNQPKLIRKTEISGRSGTVKEYISDGDFEIRFRGLIVNQADDYPPELGIRAMRQILRVPAPLVIQSEFFEWLGVGDIVIENSGIFQLEGFSHVVAFDIRAVSDFTPEVRLRDGL</sequence>
<dbReference type="EMBL" id="PDUD01000089">
    <property type="protein sequence ID" value="PHN00632.1"/>
    <property type="molecule type" value="Genomic_DNA"/>
</dbReference>
<evidence type="ECO:0000259" key="1">
    <source>
        <dbReference type="Pfam" id="PF19512"/>
    </source>
</evidence>
<dbReference type="Proteomes" id="UP000223913">
    <property type="component" value="Unassembled WGS sequence"/>
</dbReference>
<gene>
    <name evidence="2" type="ORF">CRP01_41225</name>
</gene>
<reference evidence="2 3" key="1">
    <citation type="submission" date="2017-10" db="EMBL/GenBank/DDBJ databases">
        <title>The draft genome sequence of Lewinella nigricans NBRC 102662.</title>
        <authorList>
            <person name="Wang K."/>
        </authorList>
    </citation>
    <scope>NUCLEOTIDE SEQUENCE [LARGE SCALE GENOMIC DNA]</scope>
    <source>
        <strain evidence="2 3">NBRC 102662</strain>
    </source>
</reference>
<evidence type="ECO:0000313" key="3">
    <source>
        <dbReference type="Proteomes" id="UP000223913"/>
    </source>
</evidence>
<dbReference type="OrthoDB" id="1078482at2"/>
<dbReference type="InterPro" id="IPR046109">
    <property type="entry name" value="DUF6046"/>
</dbReference>
<dbReference type="Pfam" id="PF19512">
    <property type="entry name" value="DUF6046"/>
    <property type="match status" value="1"/>
</dbReference>
<organism evidence="2 3">
    <name type="scientific">Flavilitoribacter nigricans (strain ATCC 23147 / DSM 23189 / NBRC 102662 / NCIMB 1420 / SS-2)</name>
    <name type="common">Lewinella nigricans</name>
    <dbReference type="NCBI Taxonomy" id="1122177"/>
    <lineage>
        <taxon>Bacteria</taxon>
        <taxon>Pseudomonadati</taxon>
        <taxon>Bacteroidota</taxon>
        <taxon>Saprospiria</taxon>
        <taxon>Saprospirales</taxon>
        <taxon>Lewinellaceae</taxon>
        <taxon>Flavilitoribacter</taxon>
    </lineage>
</organism>
<dbReference type="RefSeq" id="WP_099155954.1">
    <property type="nucleotide sequence ID" value="NZ_PDUD01000089.1"/>
</dbReference>
<accession>A0A2D0MWH7</accession>
<comment type="caution">
    <text evidence="2">The sequence shown here is derived from an EMBL/GenBank/DDBJ whole genome shotgun (WGS) entry which is preliminary data.</text>
</comment>
<evidence type="ECO:0000313" key="2">
    <source>
        <dbReference type="EMBL" id="PHN00632.1"/>
    </source>
</evidence>
<name>A0A2D0MWH7_FLAN2</name>
<feature type="domain" description="DUF6046" evidence="1">
    <location>
        <begin position="89"/>
        <end position="208"/>
    </location>
</feature>